<feature type="region of interest" description="Disordered" evidence="2">
    <location>
        <begin position="1"/>
        <end position="26"/>
    </location>
</feature>
<evidence type="ECO:0000313" key="5">
    <source>
        <dbReference type="EMBL" id="WAB82550.1"/>
    </source>
</evidence>
<evidence type="ECO:0000256" key="3">
    <source>
        <dbReference type="SAM" id="Phobius"/>
    </source>
</evidence>
<name>A0A9E8S9D6_9MICO</name>
<dbReference type="RefSeq" id="WP_267782680.1">
    <property type="nucleotide sequence ID" value="NZ_CP113089.1"/>
</dbReference>
<dbReference type="KEGG" id="mdb:OVN18_05995"/>
<organism evidence="5 6">
    <name type="scientific">Microcella daejeonensis</name>
    <dbReference type="NCBI Taxonomy" id="2994971"/>
    <lineage>
        <taxon>Bacteria</taxon>
        <taxon>Bacillati</taxon>
        <taxon>Actinomycetota</taxon>
        <taxon>Actinomycetes</taxon>
        <taxon>Micrococcales</taxon>
        <taxon>Microbacteriaceae</taxon>
        <taxon>Microcella</taxon>
    </lineage>
</organism>
<proteinExistence type="inferred from homology"/>
<comment type="similarity">
    <text evidence="1">Belongs to the LytR/CpsA/Psr (LCP) family.</text>
</comment>
<dbReference type="Pfam" id="PF03816">
    <property type="entry name" value="LytR_cpsA_psr"/>
    <property type="match status" value="1"/>
</dbReference>
<dbReference type="InterPro" id="IPR050922">
    <property type="entry name" value="LytR/CpsA/Psr_CW_biosynth"/>
</dbReference>
<evidence type="ECO:0000256" key="1">
    <source>
        <dbReference type="ARBA" id="ARBA00006068"/>
    </source>
</evidence>
<reference evidence="5" key="1">
    <citation type="submission" date="2022-11" db="EMBL/GenBank/DDBJ databases">
        <title>Description of Microcella daejonensis nov. sp, isolated from riverside soil.</title>
        <authorList>
            <person name="Molina K.M."/>
            <person name="Kim S.B."/>
        </authorList>
    </citation>
    <scope>NUCLEOTIDE SEQUENCE</scope>
    <source>
        <strain evidence="5">MMS21-STM12</strain>
    </source>
</reference>
<dbReference type="EMBL" id="CP113089">
    <property type="protein sequence ID" value="WAB82550.1"/>
    <property type="molecule type" value="Genomic_DNA"/>
</dbReference>
<dbReference type="PANTHER" id="PTHR33392">
    <property type="entry name" value="POLYISOPRENYL-TEICHOIC ACID--PEPTIDOGLYCAN TEICHOIC ACID TRANSFERASE TAGU"/>
    <property type="match status" value="1"/>
</dbReference>
<dbReference type="AlphaFoldDB" id="A0A9E8S9D6"/>
<keyword evidence="3" id="KW-1133">Transmembrane helix</keyword>
<evidence type="ECO:0000259" key="4">
    <source>
        <dbReference type="Pfam" id="PF03816"/>
    </source>
</evidence>
<sequence length="432" mass="44606">MLGGELTGSDERVASPATRRDRAARDAPLAVARHGRLRRHAWWRTALAGAATLLAVVLVSGASLAAIVTTQLAANIDTVEIGDPDAPLPTVGEWEGGFNVLIVGVDNVPGQTTGGGRDATLNDVNLLVHVAEDQQSAVAVSIPRDLIVPIPSCPTEDGEGSFSAMSAQQFNVAFSYGGLNCVVQTAEALTGLEIPYAGYVGFDGVARMSTAVGGVDVCITAPIVDPEADLNLPEAGEYTLEGYEALGFLRTRYGIGDGGDLSRISNQQAFLSSMIRKLQSEGTLTNIPTLYSLAQVTTESMTLSSSLANLDTLVSMAQVLAGMPTENIVFTQYPGTIPLSGPNTGRVIPLEEEAQALFDRIRADERFLPEEPENGTEAAPGAGGGVDAPAEPSPSPTASADPTTAPGASTPPVLEGVPGQTAAEARCAVGRG</sequence>
<keyword evidence="3" id="KW-0812">Transmembrane</keyword>
<protein>
    <submittedName>
        <fullName evidence="5">LCP family protein</fullName>
    </submittedName>
</protein>
<evidence type="ECO:0000256" key="2">
    <source>
        <dbReference type="SAM" id="MobiDB-lite"/>
    </source>
</evidence>
<evidence type="ECO:0000313" key="6">
    <source>
        <dbReference type="Proteomes" id="UP001164706"/>
    </source>
</evidence>
<feature type="domain" description="Cell envelope-related transcriptional attenuator" evidence="4">
    <location>
        <begin position="122"/>
        <end position="279"/>
    </location>
</feature>
<keyword evidence="6" id="KW-1185">Reference proteome</keyword>
<keyword evidence="3" id="KW-0472">Membrane</keyword>
<dbReference type="InterPro" id="IPR004474">
    <property type="entry name" value="LytR_CpsA_psr"/>
</dbReference>
<feature type="compositionally biased region" description="Basic and acidic residues" evidence="2">
    <location>
        <begin position="9"/>
        <end position="25"/>
    </location>
</feature>
<feature type="transmembrane region" description="Helical" evidence="3">
    <location>
        <begin position="46"/>
        <end position="68"/>
    </location>
</feature>
<accession>A0A9E8S9D6</accession>
<dbReference type="Proteomes" id="UP001164706">
    <property type="component" value="Chromosome"/>
</dbReference>
<dbReference type="NCBIfam" id="TIGR00350">
    <property type="entry name" value="lytR_cpsA_psr"/>
    <property type="match status" value="1"/>
</dbReference>
<dbReference type="Gene3D" id="3.40.630.190">
    <property type="entry name" value="LCP protein"/>
    <property type="match status" value="1"/>
</dbReference>
<feature type="region of interest" description="Disordered" evidence="2">
    <location>
        <begin position="367"/>
        <end position="432"/>
    </location>
</feature>
<dbReference type="PANTHER" id="PTHR33392:SF6">
    <property type="entry name" value="POLYISOPRENYL-TEICHOIC ACID--PEPTIDOGLYCAN TEICHOIC ACID TRANSFERASE TAGU"/>
    <property type="match status" value="1"/>
</dbReference>
<feature type="compositionally biased region" description="Low complexity" evidence="2">
    <location>
        <begin position="396"/>
        <end position="412"/>
    </location>
</feature>
<gene>
    <name evidence="5" type="ORF">OVN18_05995</name>
</gene>